<dbReference type="RefSeq" id="WP_326837808.1">
    <property type="nucleotide sequence ID" value="NZ_CP142149.1"/>
</dbReference>
<keyword evidence="2" id="KW-1185">Reference proteome</keyword>
<proteinExistence type="predicted"/>
<dbReference type="CDD" id="cd00093">
    <property type="entry name" value="HTH_XRE"/>
    <property type="match status" value="1"/>
</dbReference>
<reference evidence="1 2" key="1">
    <citation type="journal article" date="2015" name="Int. J. Syst. Evol. Microbiol.">
        <title>Amycolatopsis rhabdoformis sp. nov., an actinomycete isolated from a tropical forest soil.</title>
        <authorList>
            <person name="Souza W.R."/>
            <person name="Silva R.E."/>
            <person name="Goodfellow M."/>
            <person name="Busarakam K."/>
            <person name="Figueiro F.S."/>
            <person name="Ferreira D."/>
            <person name="Rodrigues-Filho E."/>
            <person name="Moraes L.A.B."/>
            <person name="Zucchi T.D."/>
        </authorList>
    </citation>
    <scope>NUCLEOTIDE SEQUENCE [LARGE SCALE GENOMIC DNA]</scope>
    <source>
        <strain evidence="1 2">NCIMB 14900</strain>
    </source>
</reference>
<accession>A0ABZ1IMQ1</accession>
<evidence type="ECO:0000313" key="1">
    <source>
        <dbReference type="EMBL" id="WSE35001.1"/>
    </source>
</evidence>
<dbReference type="Gene3D" id="1.10.260.40">
    <property type="entry name" value="lambda repressor-like DNA-binding domains"/>
    <property type="match status" value="1"/>
</dbReference>
<dbReference type="EMBL" id="CP142149">
    <property type="protein sequence ID" value="WSE35001.1"/>
    <property type="molecule type" value="Genomic_DNA"/>
</dbReference>
<protein>
    <submittedName>
        <fullName evidence="1">Helix-turn-helix transcriptional regulator</fullName>
    </submittedName>
</protein>
<evidence type="ECO:0000313" key="2">
    <source>
        <dbReference type="Proteomes" id="UP001330812"/>
    </source>
</evidence>
<dbReference type="Proteomes" id="UP001330812">
    <property type="component" value="Chromosome"/>
</dbReference>
<dbReference type="InterPro" id="IPR010982">
    <property type="entry name" value="Lambda_DNA-bd_dom_sf"/>
</dbReference>
<sequence length="122" mass="14096">MSGRIDTRRLYNALDGQRQARNQSWRQVATEAGVSPSLLSRMRNEHRPDLDGFVALVQWLGLPAESFMVEQGQEEVTPEPEFEAQFAPLLRARSDFNEAEQEYLMDIVSATMKKIRADRRER</sequence>
<name>A0ABZ1IMQ1_9PSEU</name>
<dbReference type="InterPro" id="IPR001387">
    <property type="entry name" value="Cro/C1-type_HTH"/>
</dbReference>
<dbReference type="SUPFAM" id="SSF47413">
    <property type="entry name" value="lambda repressor-like DNA-binding domains"/>
    <property type="match status" value="1"/>
</dbReference>
<gene>
    <name evidence="1" type="ORF">VSH64_23505</name>
</gene>
<organism evidence="1 2">
    <name type="scientific">Amycolatopsis rhabdoformis</name>
    <dbReference type="NCBI Taxonomy" id="1448059"/>
    <lineage>
        <taxon>Bacteria</taxon>
        <taxon>Bacillati</taxon>
        <taxon>Actinomycetota</taxon>
        <taxon>Actinomycetes</taxon>
        <taxon>Pseudonocardiales</taxon>
        <taxon>Pseudonocardiaceae</taxon>
        <taxon>Amycolatopsis</taxon>
    </lineage>
</organism>